<dbReference type="InterPro" id="IPR027417">
    <property type="entry name" value="P-loop_NTPase"/>
</dbReference>
<organism evidence="11 12">
    <name type="scientific">Metschnikowia aff. pulcherrima</name>
    <dbReference type="NCBI Taxonomy" id="2163413"/>
    <lineage>
        <taxon>Eukaryota</taxon>
        <taxon>Fungi</taxon>
        <taxon>Dikarya</taxon>
        <taxon>Ascomycota</taxon>
        <taxon>Saccharomycotina</taxon>
        <taxon>Pichiomycetes</taxon>
        <taxon>Metschnikowiaceae</taxon>
        <taxon>Metschnikowia</taxon>
    </lineage>
</organism>
<feature type="compositionally biased region" description="Acidic residues" evidence="9">
    <location>
        <begin position="132"/>
        <end position="149"/>
    </location>
</feature>
<feature type="region of interest" description="Disordered" evidence="9">
    <location>
        <begin position="1"/>
        <end position="54"/>
    </location>
</feature>
<dbReference type="InterPro" id="IPR030378">
    <property type="entry name" value="G_CP_dom"/>
</dbReference>
<evidence type="ECO:0000256" key="9">
    <source>
        <dbReference type="SAM" id="MobiDB-lite"/>
    </source>
</evidence>
<keyword evidence="3" id="KW-0813">Transport</keyword>
<dbReference type="STRING" id="2163413.A0A4P6XWC6"/>
<dbReference type="InterPro" id="IPR014813">
    <property type="entry name" value="Gnl3_N_dom"/>
</dbReference>
<evidence type="ECO:0000256" key="4">
    <source>
        <dbReference type="ARBA" id="ARBA00022517"/>
    </source>
</evidence>
<evidence type="ECO:0000256" key="3">
    <source>
        <dbReference type="ARBA" id="ARBA00022448"/>
    </source>
</evidence>
<dbReference type="PANTHER" id="PTHR11089:SF30">
    <property type="entry name" value="GUANINE NUCLEOTIDE-BINDING PROTEIN-LIKE 3 HOMOLOG"/>
    <property type="match status" value="1"/>
</dbReference>
<evidence type="ECO:0000256" key="2">
    <source>
        <dbReference type="ARBA" id="ARBA00004123"/>
    </source>
</evidence>
<dbReference type="EMBL" id="CP034460">
    <property type="protein sequence ID" value="QBM90411.1"/>
    <property type="molecule type" value="Genomic_DNA"/>
</dbReference>
<evidence type="ECO:0000256" key="1">
    <source>
        <dbReference type="ARBA" id="ARBA00003269"/>
    </source>
</evidence>
<comment type="subcellular location">
    <subcellularLocation>
        <location evidence="2">Nucleus</location>
    </subcellularLocation>
</comment>
<protein>
    <submittedName>
        <fullName evidence="11">Nuclear GTP-binding protein NUG1</fullName>
    </submittedName>
</protein>
<evidence type="ECO:0000256" key="7">
    <source>
        <dbReference type="ARBA" id="ARBA00023134"/>
    </source>
</evidence>
<evidence type="ECO:0000256" key="5">
    <source>
        <dbReference type="ARBA" id="ARBA00022741"/>
    </source>
</evidence>
<dbReference type="Proteomes" id="UP000292447">
    <property type="component" value="Chromosome V"/>
</dbReference>
<evidence type="ECO:0000256" key="8">
    <source>
        <dbReference type="ARBA" id="ARBA00023242"/>
    </source>
</evidence>
<feature type="region of interest" description="Disordered" evidence="9">
    <location>
        <begin position="459"/>
        <end position="486"/>
    </location>
</feature>
<dbReference type="GO" id="GO:0006364">
    <property type="term" value="P:rRNA processing"/>
    <property type="evidence" value="ECO:0007669"/>
    <property type="project" value="UniProtKB-ARBA"/>
</dbReference>
<dbReference type="InterPro" id="IPR050755">
    <property type="entry name" value="TRAFAC_YlqF/YawG_RiboMat"/>
</dbReference>
<dbReference type="CDD" id="cd04178">
    <property type="entry name" value="Nucleostemin_like"/>
    <property type="match status" value="1"/>
</dbReference>
<dbReference type="InterPro" id="IPR006073">
    <property type="entry name" value="GTP-bd"/>
</dbReference>
<dbReference type="Pfam" id="PF01926">
    <property type="entry name" value="MMR_HSR1"/>
    <property type="match status" value="1"/>
</dbReference>
<dbReference type="GO" id="GO:0042273">
    <property type="term" value="P:ribosomal large subunit biogenesis"/>
    <property type="evidence" value="ECO:0007669"/>
    <property type="project" value="UniProtKB-ARBA"/>
</dbReference>
<sequence length="513" mass="56655">MRVKKPTSKRSTTRMREGIKKKASAQRKKNKKMAKKDVTWTSRNKKDPGIPASFPYKEQIIEELEQGRRAELEKREELKLQRQQERAEALARGEEMDVESDAESDVEAEQAAVQGSLAALMESAQQAARDYDGDEGDAEMAGSDDDVEYEISDAEIDRADADKSRKAYDKIFKAVVEASDVVLYVLDARDPELTRSRKVEQAVLQLGGKRLIFVLNKVDLVPTDVLTQWLDFLKLSFPTVPIKASAGAVGQSLYNKNLLNAVTANALLHALKTYATKLNLKRSIVVGVIGYPNVGKSSIINALTSRHGQLKACPVGNMAGVTTLMREVKVDNKLKILDSPGIVFPDEILRKKHVSEARLALLSAIPPKLIKDPVAVVESLLQRLSKDPKMADAVKEHYLIPALPLQSLTDFTKQFLIHVARARGRLSRGGIPNMEAAAQTVLNDWRDGRITGWVLPNASRAEAQQPESDPNAPKLALRGEKEPPKVENTTVVAQWAKEFDLDGLLGDNFGLDA</sequence>
<keyword evidence="6" id="KW-0653">Protein transport</keyword>
<keyword evidence="8" id="KW-0539">Nucleus</keyword>
<feature type="region of interest" description="Disordered" evidence="9">
    <location>
        <begin position="123"/>
        <end position="149"/>
    </location>
</feature>
<accession>A0A4P6XWC6</accession>
<keyword evidence="7" id="KW-0342">GTP-binding</keyword>
<keyword evidence="5" id="KW-0547">Nucleotide-binding</keyword>
<dbReference type="GO" id="GO:0005525">
    <property type="term" value="F:GTP binding"/>
    <property type="evidence" value="ECO:0007669"/>
    <property type="project" value="UniProtKB-KW"/>
</dbReference>
<reference evidence="12" key="1">
    <citation type="submission" date="2019-03" db="EMBL/GenBank/DDBJ databases">
        <title>Snf2 controls pulcherriminic acid biosynthesis and connects pigmentation and antifungal activity of the yeast Metschnikowia pulcherrima.</title>
        <authorList>
            <person name="Gore-Lloyd D."/>
            <person name="Sumann I."/>
            <person name="Brachmann A.O."/>
            <person name="Schneeberger K."/>
            <person name="Ortiz-Merino R.A."/>
            <person name="Moreno-Beltran M."/>
            <person name="Schlaefli M."/>
            <person name="Kirner P."/>
            <person name="Santos Kron A."/>
            <person name="Wolfe K.H."/>
            <person name="Piel J."/>
            <person name="Ahrens C.H."/>
            <person name="Henk D."/>
            <person name="Freimoser F.M."/>
        </authorList>
    </citation>
    <scope>NUCLEOTIDE SEQUENCE [LARGE SCALE GENOMIC DNA]</scope>
    <source>
        <strain evidence="12">APC 1.2</strain>
    </source>
</reference>
<evidence type="ECO:0000259" key="10">
    <source>
        <dbReference type="PROSITE" id="PS51721"/>
    </source>
</evidence>
<dbReference type="AlphaFoldDB" id="A0A4P6XWC6"/>
<feature type="compositionally biased region" description="Basic and acidic residues" evidence="9">
    <location>
        <begin position="86"/>
        <end position="95"/>
    </location>
</feature>
<dbReference type="GO" id="GO:0030684">
    <property type="term" value="C:preribosome"/>
    <property type="evidence" value="ECO:0007669"/>
    <property type="project" value="UniProtKB-ARBA"/>
</dbReference>
<name>A0A4P6XWC6_9ASCO</name>
<feature type="domain" description="CP-type G" evidence="10">
    <location>
        <begin position="168"/>
        <end position="345"/>
    </location>
</feature>
<evidence type="ECO:0000256" key="6">
    <source>
        <dbReference type="ARBA" id="ARBA00022927"/>
    </source>
</evidence>
<dbReference type="FunFam" id="1.10.1580.10:FF:000006">
    <property type="entry name" value="Nuclear GTP-binding protein NUG1"/>
    <property type="match status" value="1"/>
</dbReference>
<dbReference type="SUPFAM" id="SSF52540">
    <property type="entry name" value="P-loop containing nucleoside triphosphate hydrolases"/>
    <property type="match status" value="1"/>
</dbReference>
<evidence type="ECO:0000313" key="12">
    <source>
        <dbReference type="Proteomes" id="UP000292447"/>
    </source>
</evidence>
<feature type="compositionally biased region" description="Basic residues" evidence="9">
    <location>
        <begin position="1"/>
        <end position="13"/>
    </location>
</feature>
<dbReference type="InterPro" id="IPR023179">
    <property type="entry name" value="GTP-bd_ortho_bundle_sf"/>
</dbReference>
<keyword evidence="12" id="KW-1185">Reference proteome</keyword>
<feature type="compositionally biased region" description="Basic residues" evidence="9">
    <location>
        <begin position="21"/>
        <end position="34"/>
    </location>
</feature>
<feature type="region of interest" description="Disordered" evidence="9">
    <location>
        <begin position="86"/>
        <end position="107"/>
    </location>
</feature>
<dbReference type="PANTHER" id="PTHR11089">
    <property type="entry name" value="GTP-BINDING PROTEIN-RELATED"/>
    <property type="match status" value="1"/>
</dbReference>
<dbReference type="GO" id="GO:0015031">
    <property type="term" value="P:protein transport"/>
    <property type="evidence" value="ECO:0007669"/>
    <property type="project" value="UniProtKB-KW"/>
</dbReference>
<dbReference type="GO" id="GO:0005730">
    <property type="term" value="C:nucleolus"/>
    <property type="evidence" value="ECO:0007669"/>
    <property type="project" value="TreeGrafter"/>
</dbReference>
<dbReference type="Pfam" id="PF08701">
    <property type="entry name" value="GN3L_Grn1"/>
    <property type="match status" value="1"/>
</dbReference>
<gene>
    <name evidence="11" type="primary">MPUL0E06600</name>
    <name evidence="11" type="ORF">METSCH_E06600</name>
</gene>
<proteinExistence type="predicted"/>
<dbReference type="Gene3D" id="3.40.50.300">
    <property type="entry name" value="P-loop containing nucleotide triphosphate hydrolases"/>
    <property type="match status" value="1"/>
</dbReference>
<dbReference type="Gene3D" id="1.10.1580.10">
    <property type="match status" value="1"/>
</dbReference>
<evidence type="ECO:0000313" key="11">
    <source>
        <dbReference type="EMBL" id="QBM90411.1"/>
    </source>
</evidence>
<keyword evidence="4" id="KW-0690">Ribosome biogenesis</keyword>
<feature type="compositionally biased region" description="Acidic residues" evidence="9">
    <location>
        <begin position="96"/>
        <end position="107"/>
    </location>
</feature>
<dbReference type="PROSITE" id="PS51721">
    <property type="entry name" value="G_CP"/>
    <property type="match status" value="1"/>
</dbReference>
<comment type="function">
    <text evidence="1">May be involved in the mitochondrial lipid metabolism.</text>
</comment>